<dbReference type="InterPro" id="IPR036849">
    <property type="entry name" value="Enolase-like_C_sf"/>
</dbReference>
<evidence type="ECO:0000313" key="6">
    <source>
        <dbReference type="EMBL" id="SKC36803.1"/>
    </source>
</evidence>
<organism evidence="6 7">
    <name type="scientific">Okibacterium fritillariae</name>
    <dbReference type="NCBI Taxonomy" id="123320"/>
    <lineage>
        <taxon>Bacteria</taxon>
        <taxon>Bacillati</taxon>
        <taxon>Actinomycetota</taxon>
        <taxon>Actinomycetes</taxon>
        <taxon>Micrococcales</taxon>
        <taxon>Microbacteriaceae</taxon>
        <taxon>Okibacterium</taxon>
    </lineage>
</organism>
<dbReference type="PROSITE" id="PS00908">
    <property type="entry name" value="MR_MLE_1"/>
    <property type="match status" value="1"/>
</dbReference>
<accession>A0A1T5ICQ7</accession>
<dbReference type="PANTHER" id="PTHR13794">
    <property type="entry name" value="ENOLASE SUPERFAMILY, MANDELATE RACEMASE"/>
    <property type="match status" value="1"/>
</dbReference>
<evidence type="ECO:0000259" key="5">
    <source>
        <dbReference type="SMART" id="SM00922"/>
    </source>
</evidence>
<evidence type="ECO:0000313" key="7">
    <source>
        <dbReference type="Proteomes" id="UP000190857"/>
    </source>
</evidence>
<comment type="similarity">
    <text evidence="2">Belongs to the mandelate racemase/muconate lactonizing enzyme family. GalD subfamily.</text>
</comment>
<protein>
    <submittedName>
        <fullName evidence="6">L-alanine-DL-glutamate epimerase</fullName>
    </submittedName>
</protein>
<proteinExistence type="inferred from homology"/>
<sequence length="430" mass="46857">MTEYTETPTDAPVTVDPAVTAGTGASALSGAFPDTAIASVRILSLAGTLPTEGDLWEDWLVRPAHIYPEIRDAHYAEGGEQGPDGFAVQTYFVEITTRSGVVGRGGPITAGIAQIIASDLRPLLVGADGIAGEKLWDVMHRTQVHGRQGQTMLAISAVDAALWDLRGKWMDQPVYRLLGGPTRTSIPAYASMLGFSVSDPDLVAARATAYRDAGYVAQKWFFANGPSSGYEGMRANVQLVRTLREAVGPDYDLMFDCWQSFDPTYTAELARRITPYQPRWLEEPLMPDRIDGYARLRDRLDIPIAGGEHEYTRWGFQRFLDAGAVDVLQPDIYWCGGLSETLKIAAAASAHDVMVIPHGHSAAATLHFSLAQSPSSTPMQEDLIKWNAVHQLFLRNPVTPVRGLLTPNVEPGIGMELDLSRATAQAYVME</sequence>
<dbReference type="SFLD" id="SFLDS00001">
    <property type="entry name" value="Enolase"/>
    <property type="match status" value="1"/>
</dbReference>
<dbReference type="GO" id="GO:0000287">
    <property type="term" value="F:magnesium ion binding"/>
    <property type="evidence" value="ECO:0007669"/>
    <property type="project" value="TreeGrafter"/>
</dbReference>
<evidence type="ECO:0000256" key="3">
    <source>
        <dbReference type="ARBA" id="ARBA00022723"/>
    </source>
</evidence>
<keyword evidence="4" id="KW-0460">Magnesium</keyword>
<dbReference type="Proteomes" id="UP000190857">
    <property type="component" value="Unassembled WGS sequence"/>
</dbReference>
<evidence type="ECO:0000256" key="4">
    <source>
        <dbReference type="ARBA" id="ARBA00022842"/>
    </source>
</evidence>
<dbReference type="AlphaFoldDB" id="A0A1T5ICQ7"/>
<dbReference type="Pfam" id="PF02746">
    <property type="entry name" value="MR_MLE_N"/>
    <property type="match status" value="1"/>
</dbReference>
<dbReference type="PANTHER" id="PTHR13794:SF58">
    <property type="entry name" value="MITOCHONDRIAL ENOLASE SUPERFAMILY MEMBER 1"/>
    <property type="match status" value="1"/>
</dbReference>
<dbReference type="InterPro" id="IPR018110">
    <property type="entry name" value="Mandel_Rmase/mucon_lact_enz_CS"/>
</dbReference>
<evidence type="ECO:0000256" key="1">
    <source>
        <dbReference type="ARBA" id="ARBA00001946"/>
    </source>
</evidence>
<dbReference type="GO" id="GO:0009063">
    <property type="term" value="P:amino acid catabolic process"/>
    <property type="evidence" value="ECO:0007669"/>
    <property type="project" value="InterPro"/>
</dbReference>
<gene>
    <name evidence="6" type="ORF">SAMN06309945_0243</name>
</gene>
<keyword evidence="3" id="KW-0479">Metal-binding</keyword>
<dbReference type="SUPFAM" id="SSF54826">
    <property type="entry name" value="Enolase N-terminal domain-like"/>
    <property type="match status" value="1"/>
</dbReference>
<dbReference type="Gene3D" id="3.20.20.120">
    <property type="entry name" value="Enolase-like C-terminal domain"/>
    <property type="match status" value="1"/>
</dbReference>
<dbReference type="RefSeq" id="WP_079726482.1">
    <property type="nucleotide sequence ID" value="NZ_FUZP01000001.1"/>
</dbReference>
<dbReference type="Gene3D" id="3.30.390.10">
    <property type="entry name" value="Enolase-like, N-terminal domain"/>
    <property type="match status" value="1"/>
</dbReference>
<dbReference type="SFLD" id="SFLDG00179">
    <property type="entry name" value="mandelate_racemase"/>
    <property type="match status" value="1"/>
</dbReference>
<dbReference type="InterPro" id="IPR013341">
    <property type="entry name" value="Mandelate_racemase_N_dom"/>
</dbReference>
<comment type="cofactor">
    <cofactor evidence="1">
        <name>Mg(2+)</name>
        <dbReference type="ChEBI" id="CHEBI:18420"/>
    </cofactor>
</comment>
<keyword evidence="7" id="KW-1185">Reference proteome</keyword>
<dbReference type="Pfam" id="PF13378">
    <property type="entry name" value="MR_MLE_C"/>
    <property type="match status" value="1"/>
</dbReference>
<evidence type="ECO:0000256" key="2">
    <source>
        <dbReference type="ARBA" id="ARBA00010339"/>
    </source>
</evidence>
<name>A0A1T5ICQ7_9MICO</name>
<dbReference type="InterPro" id="IPR046945">
    <property type="entry name" value="RHMD-like"/>
</dbReference>
<dbReference type="InterPro" id="IPR029017">
    <property type="entry name" value="Enolase-like_N"/>
</dbReference>
<dbReference type="GO" id="GO:0016052">
    <property type="term" value="P:carbohydrate catabolic process"/>
    <property type="evidence" value="ECO:0007669"/>
    <property type="project" value="TreeGrafter"/>
</dbReference>
<dbReference type="GO" id="GO:0016836">
    <property type="term" value="F:hydro-lyase activity"/>
    <property type="evidence" value="ECO:0007669"/>
    <property type="project" value="TreeGrafter"/>
</dbReference>
<dbReference type="InterPro" id="IPR013342">
    <property type="entry name" value="Mandelate_racemase_C"/>
</dbReference>
<dbReference type="OrthoDB" id="9796450at2"/>
<dbReference type="SMART" id="SM00922">
    <property type="entry name" value="MR_MLE"/>
    <property type="match status" value="1"/>
</dbReference>
<dbReference type="FunFam" id="3.20.20.120:FF:000005">
    <property type="entry name" value="Putative L-rhamnonate dehydratase"/>
    <property type="match status" value="1"/>
</dbReference>
<dbReference type="SUPFAM" id="SSF51604">
    <property type="entry name" value="Enolase C-terminal domain-like"/>
    <property type="match status" value="1"/>
</dbReference>
<feature type="domain" description="Mandelate racemase/muconate lactonizing enzyme C-terminal" evidence="5">
    <location>
        <begin position="200"/>
        <end position="303"/>
    </location>
</feature>
<dbReference type="EMBL" id="FUZP01000001">
    <property type="protein sequence ID" value="SKC36803.1"/>
    <property type="molecule type" value="Genomic_DNA"/>
</dbReference>
<reference evidence="6 7" key="1">
    <citation type="submission" date="2017-02" db="EMBL/GenBank/DDBJ databases">
        <authorList>
            <person name="Peterson S.W."/>
        </authorList>
    </citation>
    <scope>NUCLEOTIDE SEQUENCE [LARGE SCALE GENOMIC DNA]</scope>
    <source>
        <strain evidence="6 7">VKM Ac-2059</strain>
    </source>
</reference>
<dbReference type="STRING" id="123320.SAMN06309945_0243"/>
<dbReference type="InterPro" id="IPR029065">
    <property type="entry name" value="Enolase_C-like"/>
</dbReference>